<proteinExistence type="predicted"/>
<dbReference type="AlphaFoldDB" id="A0A9P1I7A5"/>
<accession>A0A9P1I7A5</accession>
<dbReference type="EMBL" id="CANHGI010000001">
    <property type="protein sequence ID" value="CAI5439498.1"/>
    <property type="molecule type" value="Genomic_DNA"/>
</dbReference>
<name>A0A9P1I7A5_9PELO</name>
<dbReference type="OrthoDB" id="5829628at2759"/>
<evidence type="ECO:0000313" key="2">
    <source>
        <dbReference type="EMBL" id="CAI5439498.1"/>
    </source>
</evidence>
<keyword evidence="1" id="KW-1133">Transmembrane helix</keyword>
<organism evidence="2 3">
    <name type="scientific">Caenorhabditis angaria</name>
    <dbReference type="NCBI Taxonomy" id="860376"/>
    <lineage>
        <taxon>Eukaryota</taxon>
        <taxon>Metazoa</taxon>
        <taxon>Ecdysozoa</taxon>
        <taxon>Nematoda</taxon>
        <taxon>Chromadorea</taxon>
        <taxon>Rhabditida</taxon>
        <taxon>Rhabditina</taxon>
        <taxon>Rhabditomorpha</taxon>
        <taxon>Rhabditoidea</taxon>
        <taxon>Rhabditidae</taxon>
        <taxon>Peloderinae</taxon>
        <taxon>Caenorhabditis</taxon>
    </lineage>
</organism>
<gene>
    <name evidence="2" type="ORF">CAMP_LOCUS2135</name>
</gene>
<protein>
    <submittedName>
        <fullName evidence="2">Uncharacterized protein</fullName>
    </submittedName>
</protein>
<keyword evidence="3" id="KW-1185">Reference proteome</keyword>
<evidence type="ECO:0000313" key="3">
    <source>
        <dbReference type="Proteomes" id="UP001152747"/>
    </source>
</evidence>
<keyword evidence="1" id="KW-0812">Transmembrane</keyword>
<evidence type="ECO:0000256" key="1">
    <source>
        <dbReference type="SAM" id="Phobius"/>
    </source>
</evidence>
<comment type="caution">
    <text evidence="2">The sequence shown here is derived from an EMBL/GenBank/DDBJ whole genome shotgun (WGS) entry which is preliminary data.</text>
</comment>
<sequence length="85" mass="9381">MHSYIGTLLILLITVGAVLPAFPILGILESQFPEIPDVFTIDTIGAFFGKAISLFALGIISMCLYADLVCPWFMRGCVEIFKRIK</sequence>
<dbReference type="Proteomes" id="UP001152747">
    <property type="component" value="Unassembled WGS sequence"/>
</dbReference>
<reference evidence="2" key="1">
    <citation type="submission" date="2022-11" db="EMBL/GenBank/DDBJ databases">
        <authorList>
            <person name="Kikuchi T."/>
        </authorList>
    </citation>
    <scope>NUCLEOTIDE SEQUENCE</scope>
    <source>
        <strain evidence="2">PS1010</strain>
    </source>
</reference>
<feature type="transmembrane region" description="Helical" evidence="1">
    <location>
        <begin position="44"/>
        <end position="66"/>
    </location>
</feature>
<keyword evidence="1" id="KW-0472">Membrane</keyword>